<feature type="domain" description="Carrier" evidence="3">
    <location>
        <begin position="377"/>
        <end position="437"/>
    </location>
</feature>
<dbReference type="AlphaFoldDB" id="A0A6A5TB17"/>
<dbReference type="Gene3D" id="2.30.38.10">
    <property type="entry name" value="Luciferase, Domain 3"/>
    <property type="match status" value="1"/>
</dbReference>
<evidence type="ECO:0000256" key="1">
    <source>
        <dbReference type="ARBA" id="ARBA00029454"/>
    </source>
</evidence>
<comment type="similarity">
    <text evidence="1">Belongs to the NRP synthetase family.</text>
</comment>
<reference evidence="4" key="1">
    <citation type="journal article" date="2020" name="Stud. Mycol.">
        <title>101 Dothideomycetes genomes: a test case for predicting lifestyles and emergence of pathogens.</title>
        <authorList>
            <person name="Haridas S."/>
            <person name="Albert R."/>
            <person name="Binder M."/>
            <person name="Bloem J."/>
            <person name="Labutti K."/>
            <person name="Salamov A."/>
            <person name="Andreopoulos B."/>
            <person name="Baker S."/>
            <person name="Barry K."/>
            <person name="Bills G."/>
            <person name="Bluhm B."/>
            <person name="Cannon C."/>
            <person name="Castanera R."/>
            <person name="Culley D."/>
            <person name="Daum C."/>
            <person name="Ezra D."/>
            <person name="Gonzalez J."/>
            <person name="Henrissat B."/>
            <person name="Kuo A."/>
            <person name="Liang C."/>
            <person name="Lipzen A."/>
            <person name="Lutzoni F."/>
            <person name="Magnuson J."/>
            <person name="Mondo S."/>
            <person name="Nolan M."/>
            <person name="Ohm R."/>
            <person name="Pangilinan J."/>
            <person name="Park H.-J."/>
            <person name="Ramirez L."/>
            <person name="Alfaro M."/>
            <person name="Sun H."/>
            <person name="Tritt A."/>
            <person name="Yoshinaga Y."/>
            <person name="Zwiers L.-H."/>
            <person name="Turgeon B."/>
            <person name="Goodwin S."/>
            <person name="Spatafora J."/>
            <person name="Crous P."/>
            <person name="Grigoriev I."/>
        </authorList>
    </citation>
    <scope>NUCLEOTIDE SEQUENCE</scope>
    <source>
        <strain evidence="4">CBS 675.92</strain>
    </source>
</reference>
<evidence type="ECO:0000259" key="3">
    <source>
        <dbReference type="Pfam" id="PF00550"/>
    </source>
</evidence>
<dbReference type="Pfam" id="PF00550">
    <property type="entry name" value="PP-binding"/>
    <property type="match status" value="1"/>
</dbReference>
<dbReference type="InterPro" id="IPR036736">
    <property type="entry name" value="ACP-like_sf"/>
</dbReference>
<dbReference type="SUPFAM" id="SSF56801">
    <property type="entry name" value="Acetyl-CoA synthetase-like"/>
    <property type="match status" value="1"/>
</dbReference>
<gene>
    <name evidence="4" type="ORF">CC80DRAFT_510564</name>
</gene>
<evidence type="ECO:0000313" key="4">
    <source>
        <dbReference type="EMBL" id="KAF1949490.1"/>
    </source>
</evidence>
<dbReference type="Gene3D" id="1.10.1200.10">
    <property type="entry name" value="ACP-like"/>
    <property type="match status" value="1"/>
</dbReference>
<dbReference type="SUPFAM" id="SSF47336">
    <property type="entry name" value="ACP-like"/>
    <property type="match status" value="1"/>
</dbReference>
<dbReference type="InterPro" id="IPR045851">
    <property type="entry name" value="AMP-bd_C_sf"/>
</dbReference>
<evidence type="ECO:0000313" key="5">
    <source>
        <dbReference type="Proteomes" id="UP000800035"/>
    </source>
</evidence>
<dbReference type="OrthoDB" id="416786at2759"/>
<feature type="region of interest" description="Disordered" evidence="2">
    <location>
        <begin position="87"/>
        <end position="114"/>
    </location>
</feature>
<keyword evidence="5" id="KW-1185">Reference proteome</keyword>
<protein>
    <submittedName>
        <fullName evidence="4">Acetyl-CoA synthetase-like protein</fullName>
    </submittedName>
</protein>
<dbReference type="Gene3D" id="3.30.300.30">
    <property type="match status" value="1"/>
</dbReference>
<accession>A0A6A5TB17</accession>
<evidence type="ECO:0000256" key="2">
    <source>
        <dbReference type="SAM" id="MobiDB-lite"/>
    </source>
</evidence>
<dbReference type="InterPro" id="IPR009081">
    <property type="entry name" value="PP-bd_ACP"/>
</dbReference>
<dbReference type="EMBL" id="ML977037">
    <property type="protein sequence ID" value="KAF1949490.1"/>
    <property type="molecule type" value="Genomic_DNA"/>
</dbReference>
<sequence>MLSDIHSRKRQYDVAISITLGIKHIDLAIHCAPSHCDDDQTHRIISLLRNTVISLAKSCRNSDKEDTVGASIVAISNEDLRDIWQWNSDSSGDDASSPHFDHDKPMSASQGRSATAKAINAGSSQLAAEFALCITGTAVKTWIAGTEDSSRLVPIGCTGELVLECSGADLDHAYNVKNIATSFVDNPSWLLDGGGSGFHGRHGRIYQTGLLAQYTSDGSLVFVGRKAAQKKLEGQPVDLDKLETRMCEVPQVRQAVCLIPTAGPYLGKLVGLFSLQTSPKRDHGSKKRRPQLVSENHATPVRECIQALEASMDNTFPAPMVPSVWIALEEIHVNTDSRLSRKVLEEWIGHVDAETCAGIASAGSICRRPITAAEKVICHACSLFLNIPESNVKLNRSFIANGGDSMSAMRVSPHCRTAGFAISVASLLKIETLIGVAASATVAEDVKVQVEEFEKPFCLSPVQQWFFNQLPPEKVDTVTDVENKLVERHQELDIAQGKVFAADLFTFGSGD</sequence>
<proteinExistence type="inferred from homology"/>
<dbReference type="Proteomes" id="UP000800035">
    <property type="component" value="Unassembled WGS sequence"/>
</dbReference>
<name>A0A6A5TB17_9PLEO</name>
<organism evidence="4 5">
    <name type="scientific">Byssothecium circinans</name>
    <dbReference type="NCBI Taxonomy" id="147558"/>
    <lineage>
        <taxon>Eukaryota</taxon>
        <taxon>Fungi</taxon>
        <taxon>Dikarya</taxon>
        <taxon>Ascomycota</taxon>
        <taxon>Pezizomycotina</taxon>
        <taxon>Dothideomycetes</taxon>
        <taxon>Pleosporomycetidae</taxon>
        <taxon>Pleosporales</taxon>
        <taxon>Massarineae</taxon>
        <taxon>Massarinaceae</taxon>
        <taxon>Byssothecium</taxon>
    </lineage>
</organism>
<dbReference type="PANTHER" id="PTHR45398">
    <property type="match status" value="1"/>
</dbReference>
<dbReference type="PANTHER" id="PTHR45398:SF1">
    <property type="entry name" value="ENZYME, PUTATIVE (JCVI)-RELATED"/>
    <property type="match status" value="1"/>
</dbReference>